<dbReference type="InterPro" id="IPR050361">
    <property type="entry name" value="MPP/UQCRC_Complex"/>
</dbReference>
<evidence type="ECO:0000259" key="3">
    <source>
        <dbReference type="Pfam" id="PF05193"/>
    </source>
</evidence>
<evidence type="ECO:0000259" key="2">
    <source>
        <dbReference type="Pfam" id="PF00675"/>
    </source>
</evidence>
<reference evidence="4 5" key="1">
    <citation type="submission" date="2016-10" db="EMBL/GenBank/DDBJ databases">
        <authorList>
            <person name="de Groot N.N."/>
        </authorList>
    </citation>
    <scope>NUCLEOTIDE SEQUENCE [LARGE SCALE GENOMIC DNA]</scope>
    <source>
        <strain evidence="4 5">DSM 21668</strain>
    </source>
</reference>
<feature type="domain" description="Peptidase M16 N-terminal" evidence="2">
    <location>
        <begin position="14"/>
        <end position="161"/>
    </location>
</feature>
<dbReference type="EMBL" id="FNGS01000002">
    <property type="protein sequence ID" value="SDL50828.1"/>
    <property type="molecule type" value="Genomic_DNA"/>
</dbReference>
<dbReference type="PANTHER" id="PTHR11851:SF49">
    <property type="entry name" value="MITOCHONDRIAL-PROCESSING PEPTIDASE SUBUNIT ALPHA"/>
    <property type="match status" value="1"/>
</dbReference>
<evidence type="ECO:0000313" key="4">
    <source>
        <dbReference type="EMBL" id="SDL50828.1"/>
    </source>
</evidence>
<evidence type="ECO:0000256" key="1">
    <source>
        <dbReference type="ARBA" id="ARBA00007261"/>
    </source>
</evidence>
<dbReference type="OrthoDB" id="9811314at2"/>
<dbReference type="InterPro" id="IPR011249">
    <property type="entry name" value="Metalloenz_LuxS/M16"/>
</dbReference>
<gene>
    <name evidence="4" type="ORF">SAMN04488090_1075</name>
</gene>
<dbReference type="Pfam" id="PF00675">
    <property type="entry name" value="Peptidase_M16"/>
    <property type="match status" value="1"/>
</dbReference>
<dbReference type="RefSeq" id="WP_093198752.1">
    <property type="nucleotide sequence ID" value="NZ_FNGS01000002.1"/>
</dbReference>
<feature type="domain" description="Peptidase M16 C-terminal" evidence="3">
    <location>
        <begin position="170"/>
        <end position="343"/>
    </location>
</feature>
<dbReference type="AlphaFoldDB" id="A0A1G9KM39"/>
<keyword evidence="5" id="KW-1185">Reference proteome</keyword>
<dbReference type="Pfam" id="PF05193">
    <property type="entry name" value="Peptidase_M16_C"/>
    <property type="match status" value="1"/>
</dbReference>
<proteinExistence type="inferred from homology"/>
<dbReference type="InterPro" id="IPR007863">
    <property type="entry name" value="Peptidase_M16_C"/>
</dbReference>
<dbReference type="PANTHER" id="PTHR11851">
    <property type="entry name" value="METALLOPROTEASE"/>
    <property type="match status" value="1"/>
</dbReference>
<evidence type="ECO:0000313" key="5">
    <source>
        <dbReference type="Proteomes" id="UP000198901"/>
    </source>
</evidence>
<dbReference type="SUPFAM" id="SSF63411">
    <property type="entry name" value="LuxS/MPP-like metallohydrolase"/>
    <property type="match status" value="2"/>
</dbReference>
<dbReference type="InterPro" id="IPR011765">
    <property type="entry name" value="Pept_M16_N"/>
</dbReference>
<protein>
    <submittedName>
        <fullName evidence="4">Predicted Zn-dependent peptidase</fullName>
    </submittedName>
</protein>
<name>A0A1G9KM39_9BACT</name>
<dbReference type="GO" id="GO:0046872">
    <property type="term" value="F:metal ion binding"/>
    <property type="evidence" value="ECO:0007669"/>
    <property type="project" value="InterPro"/>
</dbReference>
<organism evidence="4 5">
    <name type="scientific">Siphonobacter aquaeclarae</name>
    <dbReference type="NCBI Taxonomy" id="563176"/>
    <lineage>
        <taxon>Bacteria</taxon>
        <taxon>Pseudomonadati</taxon>
        <taxon>Bacteroidota</taxon>
        <taxon>Cytophagia</taxon>
        <taxon>Cytophagales</taxon>
        <taxon>Cytophagaceae</taxon>
        <taxon>Siphonobacter</taxon>
    </lineage>
</organism>
<comment type="similarity">
    <text evidence="1">Belongs to the peptidase M16 family.</text>
</comment>
<dbReference type="Proteomes" id="UP000198901">
    <property type="component" value="Unassembled WGS sequence"/>
</dbReference>
<accession>A0A1G9KM39</accession>
<sequence>MEDYTLHTLPNGIRVVHKQLTHTQIAHVGIMLDIGSRDELPHQQGLAHFWEHMAFKGTEKRSNLQIINKLENVGGELNAYTTKEKICFHASVLSEHFEKAMDLVSDITFHSVFPEKQIERERNVILEEIAMYYDSPEDAIQDDFDELVFAGHQLGANILGTPESLRNYRKEHFLEFIGQNFDTEKIVVSSVSKLPFNKVLAIAEKYLKDIPRASTQRVRTLPNGYAPMEQVVRRPVTQAQVAWGRRAYGLSEAKRLPFFVLTNLLGGPGMNSRLNLSVREKYGLVYGIDAQYTPFTDSGFFGIFFGTEQKQLGKTFSLIRKELKTLRDKSLTTNQLHITKQQLKGQLAMSEEGNMSYMLMMAKSLLDTNRIDSLDYLFRQIDAVTSSQLIELANEMFTEDQFCQLTFLPEN</sequence>
<dbReference type="Gene3D" id="3.30.830.10">
    <property type="entry name" value="Metalloenzyme, LuxS/M16 peptidase-like"/>
    <property type="match status" value="2"/>
</dbReference>
<dbReference type="STRING" id="563176.SAMN04488090_1075"/>